<evidence type="ECO:0000256" key="1">
    <source>
        <dbReference type="SAM" id="MobiDB-lite"/>
    </source>
</evidence>
<dbReference type="OrthoDB" id="276323at2759"/>
<name>A0A8B8A7H0_ACAPL</name>
<dbReference type="Gene3D" id="1.10.10.10">
    <property type="entry name" value="Winged helix-like DNA-binding domain superfamily/Winged helix DNA-binding domain"/>
    <property type="match status" value="1"/>
</dbReference>
<dbReference type="KEGG" id="aplc:110991111"/>
<dbReference type="InterPro" id="IPR036390">
    <property type="entry name" value="WH_DNA-bd_sf"/>
</dbReference>
<protein>
    <submittedName>
        <fullName evidence="4">DEP domain-containing protein 7-like isoform X1</fullName>
    </submittedName>
</protein>
<dbReference type="GO" id="GO:0035556">
    <property type="term" value="P:intracellular signal transduction"/>
    <property type="evidence" value="ECO:0007669"/>
    <property type="project" value="InterPro"/>
</dbReference>
<gene>
    <name evidence="4" type="primary">LOC110991111</name>
</gene>
<dbReference type="AlphaFoldDB" id="A0A8B8A7H0"/>
<feature type="compositionally biased region" description="Basic and acidic residues" evidence="1">
    <location>
        <begin position="149"/>
        <end position="161"/>
    </location>
</feature>
<dbReference type="Proteomes" id="UP000694845">
    <property type="component" value="Unplaced"/>
</dbReference>
<reference evidence="4" key="1">
    <citation type="submission" date="2025-08" db="UniProtKB">
        <authorList>
            <consortium name="RefSeq"/>
        </authorList>
    </citation>
    <scope>IDENTIFICATION</scope>
</reference>
<evidence type="ECO:0000259" key="2">
    <source>
        <dbReference type="PROSITE" id="PS50186"/>
    </source>
</evidence>
<feature type="region of interest" description="Disordered" evidence="1">
    <location>
        <begin position="284"/>
        <end position="358"/>
    </location>
</feature>
<accession>A0A8B8A7H0</accession>
<feature type="compositionally biased region" description="Polar residues" evidence="1">
    <location>
        <begin position="288"/>
        <end position="300"/>
    </location>
</feature>
<evidence type="ECO:0000313" key="3">
    <source>
        <dbReference type="Proteomes" id="UP000694845"/>
    </source>
</evidence>
<evidence type="ECO:0000313" key="4">
    <source>
        <dbReference type="RefSeq" id="XP_022111976.1"/>
    </source>
</evidence>
<dbReference type="InterPro" id="IPR000591">
    <property type="entry name" value="DEP_dom"/>
</dbReference>
<feature type="region of interest" description="Disordered" evidence="1">
    <location>
        <begin position="134"/>
        <end position="192"/>
    </location>
</feature>
<organism evidence="3 4">
    <name type="scientific">Acanthaster planci</name>
    <name type="common">Crown-of-thorns starfish</name>
    <dbReference type="NCBI Taxonomy" id="133434"/>
    <lineage>
        <taxon>Eukaryota</taxon>
        <taxon>Metazoa</taxon>
        <taxon>Echinodermata</taxon>
        <taxon>Eleutherozoa</taxon>
        <taxon>Asterozoa</taxon>
        <taxon>Asteroidea</taxon>
        <taxon>Valvatacea</taxon>
        <taxon>Valvatida</taxon>
        <taxon>Acanthasteridae</taxon>
        <taxon>Acanthaster</taxon>
    </lineage>
</organism>
<dbReference type="PANTHER" id="PTHR16206:SF19">
    <property type="entry name" value="DEP DOMAIN-CONTAINING PROTEIN"/>
    <property type="match status" value="1"/>
</dbReference>
<sequence>MATLLKINPLREAHNLLPKSELGDESGAMNGPFRATQRWNSIIKHLQDNVSIKPHKTKTKRLEGCFAGAEAVDVLLPYLQQSGFERDISRENAIKLCQLLLEQSIIEDVLATSQPPLNTKPAFQDNSTHFYRFVKDTNKSHRSSQRLSDTARYRAEKRSAEDDGQSCPHFDRKKKLRHSFGAGKSRNENRCDENDGTSSFAILFDRKKKKRSSFGFGKLKAEALSRVDEGNHLDTPAEKKKRKRNSFGLGRLKTENSYNISGSCESIPQSGDKRRASFRLGKHKLESKSGSVGSQESLSQPEHKKSRRSLGSFRLGKRAEPRNKDIETASITSEMSQQSETKSMSSGKSNQSGDTDLESVQSLTSLDSLKAEFDVNEIWKESTIQRLLELVDIPMLEDILFCTENFTVPSYSSGSVTKRGNSNRQQTTRDQWLSSALACLHSHPDSSTITDSFLSANNSQSQSAVHARKLLLFQTLTNHIGERRRPLMPTEFQDILMAVLGSIARGKTSRAIELAQLAFTMLGAGEREELQNLLHFMASASSKTAVRLSYEIDNRVTVITSFTPAIIPSRIVSPIQAKNLVAFMMDCVDRVCEMPPLVAQRAERRISRLKAGQRDVSQESSCVRVTPQQYHQQRTAGTDAALRDLTNAVIDDVKIPLRDKKQHLQDLKKHHPAVASSCAKFSAKMITFTDKKK</sequence>
<feature type="domain" description="DEP" evidence="2">
    <location>
        <begin position="46"/>
        <end position="135"/>
    </location>
</feature>
<dbReference type="SMART" id="SM00049">
    <property type="entry name" value="DEP"/>
    <property type="match status" value="1"/>
</dbReference>
<keyword evidence="3" id="KW-1185">Reference proteome</keyword>
<feature type="compositionally biased region" description="Basic and acidic residues" evidence="1">
    <location>
        <begin position="317"/>
        <end position="327"/>
    </location>
</feature>
<dbReference type="PANTHER" id="PTHR16206">
    <property type="entry name" value="DEP DOMAIN-CONTAINING"/>
    <property type="match status" value="1"/>
</dbReference>
<dbReference type="InterPro" id="IPR036388">
    <property type="entry name" value="WH-like_DNA-bd_sf"/>
</dbReference>
<dbReference type="Pfam" id="PF00610">
    <property type="entry name" value="DEP"/>
    <property type="match status" value="1"/>
</dbReference>
<feature type="compositionally biased region" description="Polar residues" evidence="1">
    <location>
        <begin position="329"/>
        <end position="358"/>
    </location>
</feature>
<dbReference type="SUPFAM" id="SSF46785">
    <property type="entry name" value="Winged helix' DNA-binding domain"/>
    <property type="match status" value="1"/>
</dbReference>
<dbReference type="RefSeq" id="XP_022111976.1">
    <property type="nucleotide sequence ID" value="XM_022256284.1"/>
</dbReference>
<dbReference type="GeneID" id="110991111"/>
<proteinExistence type="predicted"/>
<dbReference type="PROSITE" id="PS50186">
    <property type="entry name" value="DEP"/>
    <property type="match status" value="1"/>
</dbReference>